<organism evidence="3 4">
    <name type="scientific">Azospirillum brasilense</name>
    <dbReference type="NCBI Taxonomy" id="192"/>
    <lineage>
        <taxon>Bacteria</taxon>
        <taxon>Pseudomonadati</taxon>
        <taxon>Pseudomonadota</taxon>
        <taxon>Alphaproteobacteria</taxon>
        <taxon>Rhodospirillales</taxon>
        <taxon>Azospirillaceae</taxon>
        <taxon>Azospirillum</taxon>
    </lineage>
</organism>
<dbReference type="InterPro" id="IPR050807">
    <property type="entry name" value="TransReg_Diox_bact_type"/>
</dbReference>
<proteinExistence type="predicted"/>
<geneLocation type="plasmid" evidence="3">
    <name>p3</name>
</geneLocation>
<dbReference type="Proteomes" id="UP000298596">
    <property type="component" value="Plasmid p3"/>
</dbReference>
<dbReference type="GO" id="GO:0005829">
    <property type="term" value="C:cytosol"/>
    <property type="evidence" value="ECO:0007669"/>
    <property type="project" value="TreeGrafter"/>
</dbReference>
<sequence length="122" mass="13286">MTDSAQIIRDANGNPAFAVLPIAEYERLLEAADEATATRAFDVYKATQPETFPDEVAERLLGGEHPVKVFRDHRGMTQAQLAEATGLKQAYVSQIEAGTRGGSVDVLKRIADALRVELDDLT</sequence>
<dbReference type="GO" id="GO:0003677">
    <property type="term" value="F:DNA binding"/>
    <property type="evidence" value="ECO:0007669"/>
    <property type="project" value="UniProtKB-KW"/>
</dbReference>
<dbReference type="InterPro" id="IPR001387">
    <property type="entry name" value="Cro/C1-type_HTH"/>
</dbReference>
<feature type="domain" description="HTH cro/C1-type" evidence="2">
    <location>
        <begin position="67"/>
        <end position="121"/>
    </location>
</feature>
<dbReference type="GO" id="GO:0003700">
    <property type="term" value="F:DNA-binding transcription factor activity"/>
    <property type="evidence" value="ECO:0007669"/>
    <property type="project" value="TreeGrafter"/>
</dbReference>
<dbReference type="Pfam" id="PF01381">
    <property type="entry name" value="HTH_3"/>
    <property type="match status" value="1"/>
</dbReference>
<dbReference type="SUPFAM" id="SSF47413">
    <property type="entry name" value="lambda repressor-like DNA-binding domains"/>
    <property type="match status" value="1"/>
</dbReference>
<evidence type="ECO:0000256" key="1">
    <source>
        <dbReference type="ARBA" id="ARBA00023125"/>
    </source>
</evidence>
<dbReference type="PANTHER" id="PTHR46797">
    <property type="entry name" value="HTH-TYPE TRANSCRIPTIONAL REGULATOR"/>
    <property type="match status" value="1"/>
</dbReference>
<gene>
    <name evidence="3" type="ORF">D3867_31735</name>
</gene>
<keyword evidence="3" id="KW-0614">Plasmid</keyword>
<protein>
    <submittedName>
        <fullName evidence="3">XRE family transcriptional regulator</fullName>
    </submittedName>
</protein>
<evidence type="ECO:0000313" key="3">
    <source>
        <dbReference type="EMBL" id="QCO06471.1"/>
    </source>
</evidence>
<name>A0A4D8QAN8_AZOBR</name>
<dbReference type="EMBL" id="CP032333">
    <property type="protein sequence ID" value="QCO06471.1"/>
    <property type="molecule type" value="Genomic_DNA"/>
</dbReference>
<evidence type="ECO:0000313" key="4">
    <source>
        <dbReference type="Proteomes" id="UP000298596"/>
    </source>
</evidence>
<dbReference type="PROSITE" id="PS50943">
    <property type="entry name" value="HTH_CROC1"/>
    <property type="match status" value="1"/>
</dbReference>
<accession>A0A4D8QAN8</accession>
<dbReference type="PANTHER" id="PTHR46797:SF1">
    <property type="entry name" value="METHYLPHOSPHONATE SYNTHASE"/>
    <property type="match status" value="1"/>
</dbReference>
<dbReference type="SMART" id="SM00530">
    <property type="entry name" value="HTH_XRE"/>
    <property type="match status" value="1"/>
</dbReference>
<reference evidence="3 4" key="1">
    <citation type="submission" date="2018-09" db="EMBL/GenBank/DDBJ databases">
        <title>Whole genome based analysis of evolution and adaptive divergence in Indian and Brazilian strains of Azospirillum brasilense.</title>
        <authorList>
            <person name="Singh C."/>
            <person name="Tripathi A.K."/>
        </authorList>
    </citation>
    <scope>NUCLEOTIDE SEQUENCE [LARGE SCALE GENOMIC DNA]</scope>
    <source>
        <strain evidence="3 4">MTCC4036</strain>
        <plasmid evidence="3 4">p3</plasmid>
    </source>
</reference>
<dbReference type="AlphaFoldDB" id="A0A4D8QAN8"/>
<evidence type="ECO:0000259" key="2">
    <source>
        <dbReference type="PROSITE" id="PS50943"/>
    </source>
</evidence>
<dbReference type="CDD" id="cd00093">
    <property type="entry name" value="HTH_XRE"/>
    <property type="match status" value="1"/>
</dbReference>
<dbReference type="Gene3D" id="1.10.260.40">
    <property type="entry name" value="lambda repressor-like DNA-binding domains"/>
    <property type="match status" value="1"/>
</dbReference>
<dbReference type="InterPro" id="IPR010982">
    <property type="entry name" value="Lambda_DNA-bd_dom_sf"/>
</dbReference>
<keyword evidence="1" id="KW-0238">DNA-binding</keyword>